<dbReference type="Proteomes" id="UP000238762">
    <property type="component" value="Unassembled WGS sequence"/>
</dbReference>
<protein>
    <recommendedName>
        <fullName evidence="1">HTH IS21-type domain-containing protein</fullName>
    </recommendedName>
</protein>
<dbReference type="EMBL" id="PVWJ01000025">
    <property type="protein sequence ID" value="PSB03768.1"/>
    <property type="molecule type" value="Genomic_DNA"/>
</dbReference>
<accession>A0A2T1C6I1</accession>
<name>A0A2T1C6I1_9CYAN</name>
<dbReference type="SUPFAM" id="SSF46689">
    <property type="entry name" value="Homeodomain-like"/>
    <property type="match status" value="1"/>
</dbReference>
<dbReference type="InterPro" id="IPR017894">
    <property type="entry name" value="HTH_IS21_transposase_type"/>
</dbReference>
<dbReference type="GO" id="GO:0003677">
    <property type="term" value="F:DNA binding"/>
    <property type="evidence" value="ECO:0007669"/>
    <property type="project" value="InterPro"/>
</dbReference>
<dbReference type="InterPro" id="IPR002560">
    <property type="entry name" value="Transposase_DDE"/>
</dbReference>
<dbReference type="Pfam" id="PF01610">
    <property type="entry name" value="DDE_Tnp_ISL3"/>
    <property type="match status" value="1"/>
</dbReference>
<reference evidence="2 3" key="1">
    <citation type="submission" date="2018-02" db="EMBL/GenBank/DDBJ databases">
        <authorList>
            <person name="Cohen D.B."/>
            <person name="Kent A.D."/>
        </authorList>
    </citation>
    <scope>NUCLEOTIDE SEQUENCE [LARGE SCALE GENOMIC DNA]</scope>
    <source>
        <strain evidence="2 3">CCAP 1448/3</strain>
    </source>
</reference>
<keyword evidence="3" id="KW-1185">Reference proteome</keyword>
<comment type="caution">
    <text evidence="2">The sequence shown here is derived from an EMBL/GenBank/DDBJ whole genome shotgun (WGS) entry which is preliminary data.</text>
</comment>
<dbReference type="Gene3D" id="1.10.10.60">
    <property type="entry name" value="Homeodomain-like"/>
    <property type="match status" value="1"/>
</dbReference>
<dbReference type="GO" id="GO:0000150">
    <property type="term" value="F:DNA strand exchange activity"/>
    <property type="evidence" value="ECO:0007669"/>
    <property type="project" value="InterPro"/>
</dbReference>
<sequence>MAPWGRRTKRLDIQLTKVGLATGGLPGSRLTQHLGVKISRQTILRLVMKAPLPSYRVPKVLGVDDWSYRKRHTYGTILVDLETRQPIDLLPDRTASTLAKWLENHPGVEIITRDRAKAYKEGGTKGCPQAIQVADRFHLLQNLGEMLEVVLNQHRTLLKKVEDSTNNRPIVKGEEIIAQPVPPPPSPEKAVKLAEIRREERKEKYNQVWALHKQGFKGKAIARQLQIGKSTVFRYLRSPSFPERKGRSDKGRGVVAPFKKYLLERWNSGCHDTQKLYAEIQQRGYKGSYVTLARYTCRQRASTRI</sequence>
<evidence type="ECO:0000313" key="3">
    <source>
        <dbReference type="Proteomes" id="UP000238762"/>
    </source>
</evidence>
<dbReference type="AlphaFoldDB" id="A0A2T1C6I1"/>
<evidence type="ECO:0000259" key="1">
    <source>
        <dbReference type="PROSITE" id="PS50531"/>
    </source>
</evidence>
<dbReference type="InterPro" id="IPR047951">
    <property type="entry name" value="Transpos_ISL3"/>
</dbReference>
<dbReference type="InterPro" id="IPR009057">
    <property type="entry name" value="Homeodomain-like_sf"/>
</dbReference>
<dbReference type="PANTHER" id="PTHR33498:SF1">
    <property type="entry name" value="TRANSPOSASE FOR INSERTION SEQUENCE ELEMENT IS1557"/>
    <property type="match status" value="1"/>
</dbReference>
<organism evidence="2 3">
    <name type="scientific">Merismopedia glauca CCAP 1448/3</name>
    <dbReference type="NCBI Taxonomy" id="1296344"/>
    <lineage>
        <taxon>Bacteria</taxon>
        <taxon>Bacillati</taxon>
        <taxon>Cyanobacteriota</taxon>
        <taxon>Cyanophyceae</taxon>
        <taxon>Synechococcales</taxon>
        <taxon>Merismopediaceae</taxon>
        <taxon>Merismopedia</taxon>
    </lineage>
</organism>
<dbReference type="PROSITE" id="PS50531">
    <property type="entry name" value="HTH_IS21"/>
    <property type="match status" value="1"/>
</dbReference>
<proteinExistence type="predicted"/>
<feature type="domain" description="HTH IS21-type" evidence="1">
    <location>
        <begin position="203"/>
        <end position="266"/>
    </location>
</feature>
<reference evidence="2 3" key="2">
    <citation type="submission" date="2018-03" db="EMBL/GenBank/DDBJ databases">
        <title>The ancient ancestry and fast evolution of plastids.</title>
        <authorList>
            <person name="Moore K.R."/>
            <person name="Magnabosco C."/>
            <person name="Momper L."/>
            <person name="Gold D.A."/>
            <person name="Bosak T."/>
            <person name="Fournier G.P."/>
        </authorList>
    </citation>
    <scope>NUCLEOTIDE SEQUENCE [LARGE SCALE GENOMIC DNA]</scope>
    <source>
        <strain evidence="2 3">CCAP 1448/3</strain>
    </source>
</reference>
<dbReference type="PANTHER" id="PTHR33498">
    <property type="entry name" value="TRANSPOSASE FOR INSERTION SEQUENCE ELEMENT IS1557"/>
    <property type="match status" value="1"/>
</dbReference>
<gene>
    <name evidence="2" type="ORF">C7B64_07080</name>
</gene>
<evidence type="ECO:0000313" key="2">
    <source>
        <dbReference type="EMBL" id="PSB03768.1"/>
    </source>
</evidence>